<evidence type="ECO:0008006" key="13">
    <source>
        <dbReference type="Google" id="ProtNLM"/>
    </source>
</evidence>
<feature type="transmembrane region" description="Helical" evidence="10">
    <location>
        <begin position="6"/>
        <end position="27"/>
    </location>
</feature>
<evidence type="ECO:0000256" key="6">
    <source>
        <dbReference type="ARBA" id="ARBA00022989"/>
    </source>
</evidence>
<dbReference type="AlphaFoldDB" id="A0A026VU31"/>
<accession>A0A026VU31</accession>
<name>A0A026VU31_OOCBI</name>
<sequence>VFIYVSTFVFIVIELVSIFLLDIAADVNESNIRRLPILMECFVDQQKYFFVCLLSIFLIVLCGFATVAATETFYMSLIQHACGLFQIARFLEMSKASYKSTYFVLVPLGVLSVSVNLYRLSLLITIKDYHELIISFMFVLGQFWYMFFVNYIGQEVIDHSGNVFHRIYNAHWYVAPLKTQKLLLYLMQRSIRHCTIVIGGLFVPSLQGFATVKRQFLKLKVIFYYMFKID</sequence>
<dbReference type="PANTHER" id="PTHR21137:SF35">
    <property type="entry name" value="ODORANT RECEPTOR 19A-RELATED"/>
    <property type="match status" value="1"/>
</dbReference>
<dbReference type="EMBL" id="KK111542">
    <property type="protein sequence ID" value="EZA46364.1"/>
    <property type="molecule type" value="Genomic_DNA"/>
</dbReference>
<organism evidence="11 12">
    <name type="scientific">Ooceraea biroi</name>
    <name type="common">Clonal raider ant</name>
    <name type="synonym">Cerapachys biroi</name>
    <dbReference type="NCBI Taxonomy" id="2015173"/>
    <lineage>
        <taxon>Eukaryota</taxon>
        <taxon>Metazoa</taxon>
        <taxon>Ecdysozoa</taxon>
        <taxon>Arthropoda</taxon>
        <taxon>Hexapoda</taxon>
        <taxon>Insecta</taxon>
        <taxon>Pterygota</taxon>
        <taxon>Neoptera</taxon>
        <taxon>Endopterygota</taxon>
        <taxon>Hymenoptera</taxon>
        <taxon>Apocrita</taxon>
        <taxon>Aculeata</taxon>
        <taxon>Formicoidea</taxon>
        <taxon>Formicidae</taxon>
        <taxon>Dorylinae</taxon>
        <taxon>Ooceraea</taxon>
    </lineage>
</organism>
<comment type="subcellular location">
    <subcellularLocation>
        <location evidence="1">Cell membrane</location>
        <topology evidence="1">Multi-pass membrane protein</topology>
    </subcellularLocation>
</comment>
<evidence type="ECO:0000313" key="11">
    <source>
        <dbReference type="EMBL" id="EZA46364.1"/>
    </source>
</evidence>
<keyword evidence="8" id="KW-0675">Receptor</keyword>
<dbReference type="Pfam" id="PF02949">
    <property type="entry name" value="7tm_6"/>
    <property type="match status" value="1"/>
</dbReference>
<evidence type="ECO:0000256" key="8">
    <source>
        <dbReference type="ARBA" id="ARBA00023170"/>
    </source>
</evidence>
<dbReference type="GO" id="GO:0004984">
    <property type="term" value="F:olfactory receptor activity"/>
    <property type="evidence" value="ECO:0007669"/>
    <property type="project" value="InterPro"/>
</dbReference>
<evidence type="ECO:0000256" key="9">
    <source>
        <dbReference type="ARBA" id="ARBA00023224"/>
    </source>
</evidence>
<feature type="non-terminal residue" evidence="11">
    <location>
        <position position="1"/>
    </location>
</feature>
<keyword evidence="3" id="KW-0716">Sensory transduction</keyword>
<dbReference type="Proteomes" id="UP000053097">
    <property type="component" value="Unassembled WGS sequence"/>
</dbReference>
<reference evidence="11 12" key="1">
    <citation type="journal article" date="2014" name="Curr. Biol.">
        <title>The genome of the clonal raider ant Cerapachys biroi.</title>
        <authorList>
            <person name="Oxley P.R."/>
            <person name="Ji L."/>
            <person name="Fetter-Pruneda I."/>
            <person name="McKenzie S.K."/>
            <person name="Li C."/>
            <person name="Hu H."/>
            <person name="Zhang G."/>
            <person name="Kronauer D.J."/>
        </authorList>
    </citation>
    <scope>NUCLEOTIDE SEQUENCE [LARGE SCALE GENOMIC DNA]</scope>
</reference>
<feature type="transmembrane region" description="Helical" evidence="10">
    <location>
        <begin position="103"/>
        <end position="126"/>
    </location>
</feature>
<evidence type="ECO:0000256" key="1">
    <source>
        <dbReference type="ARBA" id="ARBA00004651"/>
    </source>
</evidence>
<keyword evidence="5" id="KW-0552">Olfaction</keyword>
<evidence type="ECO:0000256" key="10">
    <source>
        <dbReference type="SAM" id="Phobius"/>
    </source>
</evidence>
<feature type="transmembrane region" description="Helical" evidence="10">
    <location>
        <begin position="132"/>
        <end position="152"/>
    </location>
</feature>
<evidence type="ECO:0000256" key="5">
    <source>
        <dbReference type="ARBA" id="ARBA00022725"/>
    </source>
</evidence>
<dbReference type="GO" id="GO:0005886">
    <property type="term" value="C:plasma membrane"/>
    <property type="evidence" value="ECO:0007669"/>
    <property type="project" value="UniProtKB-SubCell"/>
</dbReference>
<dbReference type="OrthoDB" id="7551035at2759"/>
<protein>
    <recommendedName>
        <fullName evidence="13">Odorant receptor</fullName>
    </recommendedName>
</protein>
<evidence type="ECO:0000256" key="4">
    <source>
        <dbReference type="ARBA" id="ARBA00022692"/>
    </source>
</evidence>
<dbReference type="GO" id="GO:0005549">
    <property type="term" value="F:odorant binding"/>
    <property type="evidence" value="ECO:0007669"/>
    <property type="project" value="InterPro"/>
</dbReference>
<keyword evidence="6 10" id="KW-1133">Transmembrane helix</keyword>
<keyword evidence="7 10" id="KW-0472">Membrane</keyword>
<evidence type="ECO:0000256" key="3">
    <source>
        <dbReference type="ARBA" id="ARBA00022606"/>
    </source>
</evidence>
<keyword evidence="12" id="KW-1185">Reference proteome</keyword>
<proteinExistence type="predicted"/>
<keyword evidence="2" id="KW-1003">Cell membrane</keyword>
<gene>
    <name evidence="11" type="ORF">X777_00236</name>
</gene>
<feature type="transmembrane region" description="Helical" evidence="10">
    <location>
        <begin position="48"/>
        <end position="67"/>
    </location>
</feature>
<dbReference type="InterPro" id="IPR004117">
    <property type="entry name" value="7tm6_olfct_rcpt"/>
</dbReference>
<dbReference type="PANTHER" id="PTHR21137">
    <property type="entry name" value="ODORANT RECEPTOR"/>
    <property type="match status" value="1"/>
</dbReference>
<keyword evidence="9" id="KW-0807">Transducer</keyword>
<evidence type="ECO:0000256" key="2">
    <source>
        <dbReference type="ARBA" id="ARBA00022475"/>
    </source>
</evidence>
<evidence type="ECO:0000313" key="12">
    <source>
        <dbReference type="Proteomes" id="UP000053097"/>
    </source>
</evidence>
<keyword evidence="4 10" id="KW-0812">Transmembrane</keyword>
<evidence type="ECO:0000256" key="7">
    <source>
        <dbReference type="ARBA" id="ARBA00023136"/>
    </source>
</evidence>
<dbReference type="GO" id="GO:0007165">
    <property type="term" value="P:signal transduction"/>
    <property type="evidence" value="ECO:0007669"/>
    <property type="project" value="UniProtKB-KW"/>
</dbReference>